<name>A0A7R8XAP0_9CRUS</name>
<dbReference type="PROSITE" id="PS50106">
    <property type="entry name" value="PDZ"/>
    <property type="match status" value="1"/>
</dbReference>
<feature type="compositionally biased region" description="Acidic residues" evidence="1">
    <location>
        <begin position="334"/>
        <end position="347"/>
    </location>
</feature>
<dbReference type="SUPFAM" id="SSF50156">
    <property type="entry name" value="PDZ domain-like"/>
    <property type="match status" value="1"/>
</dbReference>
<keyword evidence="4" id="KW-1185">Reference proteome</keyword>
<reference evidence="3" key="1">
    <citation type="submission" date="2020-11" db="EMBL/GenBank/DDBJ databases">
        <authorList>
            <person name="Tran Van P."/>
        </authorList>
    </citation>
    <scope>NUCLEOTIDE SEQUENCE</scope>
</reference>
<dbReference type="Pfam" id="PF00595">
    <property type="entry name" value="PDZ"/>
    <property type="match status" value="1"/>
</dbReference>
<dbReference type="EMBL" id="CAJPEV010001021">
    <property type="protein sequence ID" value="CAG0890205.1"/>
    <property type="molecule type" value="Genomic_DNA"/>
</dbReference>
<dbReference type="InterPro" id="IPR038879">
    <property type="entry name" value="GOPC"/>
</dbReference>
<sequence length="366" mass="41580">MSTMTEVWIHPQAECVGLKAELMESRAKEAASKVEITHLIAQLHQMQLRLFEEQGNSSPTSERIRQNLEEEVSRHIEEGKRNQVKMEELCHLQDDNRRLRNLVLALQSEIYGARLAAKYLDKELAGRIQQIQLLAREFRGPEHDRMWGQLEGEIHLHRHKTVIRACQNRTNHFGLPNHDLRTLDNLVRRVIIHKNPHEVGMDVKLPFLLFLPDHSDTLQERGGQEHGVPILISELQPDGPAGRSGELFVGDAILVCNGVDISQAMHKEAVEVLTHSDSPVTLDVKYVAPDSDGDEELLHPLDPTFFKYKMFDDEVVSNSSKNNLFPVNGTLEFSEGEGEESSPDGDMEASRKTQNHLDPEIHSHPR</sequence>
<organism evidence="3">
    <name type="scientific">Darwinula stevensoni</name>
    <dbReference type="NCBI Taxonomy" id="69355"/>
    <lineage>
        <taxon>Eukaryota</taxon>
        <taxon>Metazoa</taxon>
        <taxon>Ecdysozoa</taxon>
        <taxon>Arthropoda</taxon>
        <taxon>Crustacea</taxon>
        <taxon>Oligostraca</taxon>
        <taxon>Ostracoda</taxon>
        <taxon>Podocopa</taxon>
        <taxon>Podocopida</taxon>
        <taxon>Darwinulocopina</taxon>
        <taxon>Darwinuloidea</taxon>
        <taxon>Darwinulidae</taxon>
        <taxon>Darwinula</taxon>
    </lineage>
</organism>
<dbReference type="AlphaFoldDB" id="A0A7R8XAP0"/>
<dbReference type="GO" id="GO:0005794">
    <property type="term" value="C:Golgi apparatus"/>
    <property type="evidence" value="ECO:0007669"/>
    <property type="project" value="InterPro"/>
</dbReference>
<dbReference type="OrthoDB" id="10063653at2759"/>
<dbReference type="PANTHER" id="PTHR16528:SF2">
    <property type="entry name" value="GOLGI-ASSOCIATED PDZ AND COILED-COIL MOTIF-CONTAINING PROTEIN"/>
    <property type="match status" value="1"/>
</dbReference>
<dbReference type="InterPro" id="IPR036034">
    <property type="entry name" value="PDZ_sf"/>
</dbReference>
<feature type="compositionally biased region" description="Basic and acidic residues" evidence="1">
    <location>
        <begin position="348"/>
        <end position="366"/>
    </location>
</feature>
<dbReference type="Gene3D" id="2.30.42.10">
    <property type="match status" value="1"/>
</dbReference>
<evidence type="ECO:0000313" key="4">
    <source>
        <dbReference type="Proteomes" id="UP000677054"/>
    </source>
</evidence>
<dbReference type="SMART" id="SM00228">
    <property type="entry name" value="PDZ"/>
    <property type="match status" value="1"/>
</dbReference>
<dbReference type="GO" id="GO:0030140">
    <property type="term" value="C:trans-Golgi network transport vesicle"/>
    <property type="evidence" value="ECO:0007669"/>
    <property type="project" value="TreeGrafter"/>
</dbReference>
<feature type="region of interest" description="Disordered" evidence="1">
    <location>
        <begin position="326"/>
        <end position="366"/>
    </location>
</feature>
<protein>
    <recommendedName>
        <fullName evidence="2">PDZ domain-containing protein</fullName>
    </recommendedName>
</protein>
<evidence type="ECO:0000256" key="1">
    <source>
        <dbReference type="SAM" id="MobiDB-lite"/>
    </source>
</evidence>
<dbReference type="PANTHER" id="PTHR16528">
    <property type="entry name" value="GOLGI-ASSOCIATED PDZ AND COILED-COIL MOTIF-CONTAINING"/>
    <property type="match status" value="1"/>
</dbReference>
<evidence type="ECO:0000313" key="3">
    <source>
        <dbReference type="EMBL" id="CAD7246040.1"/>
    </source>
</evidence>
<dbReference type="GO" id="GO:0016020">
    <property type="term" value="C:membrane"/>
    <property type="evidence" value="ECO:0007669"/>
    <property type="project" value="TreeGrafter"/>
</dbReference>
<dbReference type="GO" id="GO:0044325">
    <property type="term" value="F:transmembrane transporter binding"/>
    <property type="evidence" value="ECO:0007669"/>
    <property type="project" value="TreeGrafter"/>
</dbReference>
<dbReference type="Proteomes" id="UP000677054">
    <property type="component" value="Unassembled WGS sequence"/>
</dbReference>
<dbReference type="InterPro" id="IPR001478">
    <property type="entry name" value="PDZ"/>
</dbReference>
<dbReference type="GO" id="GO:2000009">
    <property type="term" value="P:negative regulation of protein localization to cell surface"/>
    <property type="evidence" value="ECO:0007669"/>
    <property type="project" value="TreeGrafter"/>
</dbReference>
<gene>
    <name evidence="3" type="ORF">DSTB1V02_LOCUS5904</name>
</gene>
<dbReference type="EMBL" id="LR900538">
    <property type="protein sequence ID" value="CAD7246040.1"/>
    <property type="molecule type" value="Genomic_DNA"/>
</dbReference>
<evidence type="ECO:0000259" key="2">
    <source>
        <dbReference type="PROSITE" id="PS50106"/>
    </source>
</evidence>
<feature type="domain" description="PDZ" evidence="2">
    <location>
        <begin position="230"/>
        <end position="288"/>
    </location>
</feature>
<proteinExistence type="predicted"/>
<accession>A0A7R8XAP0</accession>